<comment type="caution">
    <text evidence="1">The sequence shown here is derived from an EMBL/GenBank/DDBJ whole genome shotgun (WGS) entry which is preliminary data.</text>
</comment>
<keyword evidence="2" id="KW-1185">Reference proteome</keyword>
<reference evidence="1 2" key="1">
    <citation type="journal article" date="2019" name="ISME J.">
        <title>Genome analyses of uncultured TG2/ZB3 bacteria in 'Margulisbacteria' specifically attached to ectosymbiotic spirochetes of protists in the termite gut.</title>
        <authorList>
            <person name="Utami Y.D."/>
            <person name="Kuwahara H."/>
            <person name="Igai K."/>
            <person name="Murakami T."/>
            <person name="Sugaya K."/>
            <person name="Morikawa T."/>
            <person name="Nagura Y."/>
            <person name="Yuki M."/>
            <person name="Deevong P."/>
            <person name="Inoue T."/>
            <person name="Kihara K."/>
            <person name="Lo N."/>
            <person name="Yamada A."/>
            <person name="Ohkuma M."/>
            <person name="Hongoh Y."/>
        </authorList>
    </citation>
    <scope>NUCLEOTIDE SEQUENCE [LARGE SCALE GENOMIC DNA]</scope>
    <source>
        <strain evidence="1">NkOx7-02</strain>
    </source>
</reference>
<organism evidence="1 2">
    <name type="scientific">Candidatus Termititenax persephonae</name>
    <dbReference type="NCBI Taxonomy" id="2218525"/>
    <lineage>
        <taxon>Bacteria</taxon>
        <taxon>Bacillati</taxon>
        <taxon>Candidatus Margulisiibacteriota</taxon>
        <taxon>Candidatus Termititenacia</taxon>
        <taxon>Candidatus Termititenacales</taxon>
        <taxon>Candidatus Termititenacaceae</taxon>
        <taxon>Candidatus Termititenax</taxon>
    </lineage>
</organism>
<proteinExistence type="predicted"/>
<evidence type="ECO:0000313" key="2">
    <source>
        <dbReference type="Proteomes" id="UP000275925"/>
    </source>
</evidence>
<sequence length="200" mass="22941">MELIPAFWEYVVGFLMHPVMRLLEPVEYEHLRVKTAQKRIKKYLKKNFLIYKENEWESRGGRLAGPSVTYELTVIVERKPIVLCNKEEKAKQKVLIRFSDTNPYHFAEIVAEIGNIPPKFGGEFFSDDMFEDIPGCKFLKVAFTSLSSGLKKSGETCFITYPVANGVLSRKLIEILFEKIADDALELRKVLGQAIYADIV</sequence>
<evidence type="ECO:0000313" key="1">
    <source>
        <dbReference type="EMBL" id="GBR76819.1"/>
    </source>
</evidence>
<protein>
    <submittedName>
        <fullName evidence="1">Uncharacterized protein</fullName>
    </submittedName>
</protein>
<gene>
    <name evidence="1" type="ORF">NO2_1309</name>
</gene>
<name>A0A388TI07_9BACT</name>
<accession>A0A388TI07</accession>
<dbReference type="AlphaFoldDB" id="A0A388TI07"/>
<dbReference type="Proteomes" id="UP000275925">
    <property type="component" value="Unassembled WGS sequence"/>
</dbReference>
<dbReference type="EMBL" id="BGZO01000051">
    <property type="protein sequence ID" value="GBR76819.1"/>
    <property type="molecule type" value="Genomic_DNA"/>
</dbReference>